<dbReference type="CDD" id="cd10155">
    <property type="entry name" value="BsYrkD-like_DUF156"/>
    <property type="match status" value="1"/>
</dbReference>
<dbReference type="PANTHER" id="PTHR33677">
    <property type="entry name" value="TRANSCRIPTIONAL REPRESSOR FRMR-RELATED"/>
    <property type="match status" value="1"/>
</dbReference>
<name>A0ABW0U5U4_9BACI</name>
<dbReference type="EMBL" id="JBHSPF010000012">
    <property type="protein sequence ID" value="MFC5627685.1"/>
    <property type="molecule type" value="Genomic_DNA"/>
</dbReference>
<organism evidence="1 2">
    <name type="scientific">Aliibacillus thermotolerans</name>
    <dbReference type="NCBI Taxonomy" id="1834418"/>
    <lineage>
        <taxon>Bacteria</taxon>
        <taxon>Bacillati</taxon>
        <taxon>Bacillota</taxon>
        <taxon>Bacilli</taxon>
        <taxon>Bacillales</taxon>
        <taxon>Bacillaceae</taxon>
        <taxon>Aliibacillus</taxon>
    </lineage>
</organism>
<evidence type="ECO:0000313" key="2">
    <source>
        <dbReference type="Proteomes" id="UP001596143"/>
    </source>
</evidence>
<comment type="caution">
    <text evidence="1">The sequence shown here is derived from an EMBL/GenBank/DDBJ whole genome shotgun (WGS) entry which is preliminary data.</text>
</comment>
<evidence type="ECO:0000313" key="1">
    <source>
        <dbReference type="EMBL" id="MFC5627685.1"/>
    </source>
</evidence>
<dbReference type="InterPro" id="IPR003735">
    <property type="entry name" value="Metal_Tscrpt_repr"/>
</dbReference>
<reference evidence="2" key="1">
    <citation type="journal article" date="2019" name="Int. J. Syst. Evol. Microbiol.">
        <title>The Global Catalogue of Microorganisms (GCM) 10K type strain sequencing project: providing services to taxonomists for standard genome sequencing and annotation.</title>
        <authorList>
            <consortium name="The Broad Institute Genomics Platform"/>
            <consortium name="The Broad Institute Genome Sequencing Center for Infectious Disease"/>
            <person name="Wu L."/>
            <person name="Ma J."/>
        </authorList>
    </citation>
    <scope>NUCLEOTIDE SEQUENCE [LARGE SCALE GENOMIC DNA]</scope>
    <source>
        <strain evidence="2">CGMCC 1.15790</strain>
    </source>
</reference>
<sequence>MEYDAALKNRLKRIEGQVRSVLRMMEEEKECSEIVTQMSAARNALDRVIGLVVSANLEYCIRNQVKGNGGTDELIEEAVNLLVKSR</sequence>
<dbReference type="Pfam" id="PF02583">
    <property type="entry name" value="Trns_repr_metal"/>
    <property type="match status" value="1"/>
</dbReference>
<dbReference type="RefSeq" id="WP_270895271.1">
    <property type="nucleotide sequence ID" value="NZ_JBHSPF010000012.1"/>
</dbReference>
<dbReference type="Proteomes" id="UP001596143">
    <property type="component" value="Unassembled WGS sequence"/>
</dbReference>
<dbReference type="PANTHER" id="PTHR33677:SF5">
    <property type="entry name" value="TRANSCRIPTIONAL REPRESSOR FRMR"/>
    <property type="match status" value="1"/>
</dbReference>
<gene>
    <name evidence="1" type="ORF">ACFPTR_02070</name>
</gene>
<accession>A0ABW0U5U4</accession>
<protein>
    <submittedName>
        <fullName evidence="1">Metal-sensitive transcriptional regulator</fullName>
    </submittedName>
</protein>
<proteinExistence type="predicted"/>
<dbReference type="Gene3D" id="1.20.58.1000">
    <property type="entry name" value="Metal-sensitive repressor, helix protomer"/>
    <property type="match status" value="1"/>
</dbReference>
<keyword evidence="2" id="KW-1185">Reference proteome</keyword>
<dbReference type="InterPro" id="IPR038390">
    <property type="entry name" value="Metal_Tscrpt_repr_sf"/>
</dbReference>